<proteinExistence type="inferred from homology"/>
<dbReference type="SUPFAM" id="SSF52540">
    <property type="entry name" value="P-loop containing nucleoside triphosphate hydrolases"/>
    <property type="match status" value="1"/>
</dbReference>
<dbReference type="FunFam" id="1.10.8.60:FF:000019">
    <property type="entry name" value="AFG3-like AAA ATPase 2"/>
    <property type="match status" value="1"/>
</dbReference>
<organism evidence="10 11">
    <name type="scientific">Cylicocyclus nassatus</name>
    <name type="common">Nematode worm</name>
    <dbReference type="NCBI Taxonomy" id="53992"/>
    <lineage>
        <taxon>Eukaryota</taxon>
        <taxon>Metazoa</taxon>
        <taxon>Ecdysozoa</taxon>
        <taxon>Nematoda</taxon>
        <taxon>Chromadorea</taxon>
        <taxon>Rhabditida</taxon>
        <taxon>Rhabditina</taxon>
        <taxon>Rhabditomorpha</taxon>
        <taxon>Strongyloidea</taxon>
        <taxon>Strongylidae</taxon>
        <taxon>Cylicocyclus</taxon>
    </lineage>
</organism>
<gene>
    <name evidence="10" type="ORF">CYNAS_LOCUS9659</name>
</gene>
<evidence type="ECO:0000256" key="6">
    <source>
        <dbReference type="ARBA" id="ARBA00022840"/>
    </source>
</evidence>
<dbReference type="GO" id="GO:0005745">
    <property type="term" value="C:m-AAA complex"/>
    <property type="evidence" value="ECO:0007669"/>
    <property type="project" value="TreeGrafter"/>
</dbReference>
<evidence type="ECO:0000259" key="9">
    <source>
        <dbReference type="Pfam" id="PF17862"/>
    </source>
</evidence>
<dbReference type="InterPro" id="IPR050928">
    <property type="entry name" value="ATP-dep_Zn_Metalloprotease"/>
</dbReference>
<feature type="domain" description="ATPase AAA-type core" evidence="8">
    <location>
        <begin position="74"/>
        <end position="114"/>
    </location>
</feature>
<dbReference type="GO" id="GO:0005524">
    <property type="term" value="F:ATP binding"/>
    <property type="evidence" value="ECO:0007669"/>
    <property type="project" value="UniProtKB-KW"/>
</dbReference>
<keyword evidence="11" id="KW-1185">Reference proteome</keyword>
<dbReference type="Gene3D" id="1.10.8.60">
    <property type="match status" value="1"/>
</dbReference>
<keyword evidence="5" id="KW-0862">Zinc</keyword>
<sequence length="192" mass="21089">MGRQIYSLALDSSQKWNGAYTFFSFLYQSNLGSSSRILLVACFEAKQKISEFVDYLKNPNKYTKLGAKLPRGALLTGPPGCGKTLIAEALAAESIASFISMNGSEFVEVIGVIERKEMFDLYLKKIKLDHPYNKFSHRLAQMTPGFTGADIASVVNEAAIRAASTGKHVVSVNELEYAMDRVLAGAERGHVR</sequence>
<dbReference type="InterPro" id="IPR041569">
    <property type="entry name" value="AAA_lid_3"/>
</dbReference>
<keyword evidence="6" id="KW-0067">ATP-binding</keyword>
<keyword evidence="7" id="KW-0645">Protease</keyword>
<evidence type="ECO:0000256" key="1">
    <source>
        <dbReference type="ARBA" id="ARBA00001947"/>
    </source>
</evidence>
<evidence type="ECO:0000313" key="10">
    <source>
        <dbReference type="EMBL" id="CAJ0597676.1"/>
    </source>
</evidence>
<dbReference type="PANTHER" id="PTHR43655">
    <property type="entry name" value="ATP-DEPENDENT PROTEASE"/>
    <property type="match status" value="1"/>
</dbReference>
<evidence type="ECO:0000256" key="4">
    <source>
        <dbReference type="ARBA" id="ARBA00022741"/>
    </source>
</evidence>
<keyword evidence="4" id="KW-0547">Nucleotide-binding</keyword>
<dbReference type="EMBL" id="CATQJL010000223">
    <property type="protein sequence ID" value="CAJ0597676.1"/>
    <property type="molecule type" value="Genomic_DNA"/>
</dbReference>
<evidence type="ECO:0000259" key="8">
    <source>
        <dbReference type="Pfam" id="PF00004"/>
    </source>
</evidence>
<evidence type="ECO:0000256" key="3">
    <source>
        <dbReference type="ARBA" id="ARBA00022723"/>
    </source>
</evidence>
<dbReference type="Proteomes" id="UP001176961">
    <property type="component" value="Unassembled WGS sequence"/>
</dbReference>
<evidence type="ECO:0000256" key="2">
    <source>
        <dbReference type="ARBA" id="ARBA00010550"/>
    </source>
</evidence>
<evidence type="ECO:0000313" key="11">
    <source>
        <dbReference type="Proteomes" id="UP001176961"/>
    </source>
</evidence>
<keyword evidence="7" id="KW-0482">Metalloprotease</keyword>
<dbReference type="GO" id="GO:0016887">
    <property type="term" value="F:ATP hydrolysis activity"/>
    <property type="evidence" value="ECO:0007669"/>
    <property type="project" value="InterPro"/>
</dbReference>
<dbReference type="GO" id="GO:0008237">
    <property type="term" value="F:metallopeptidase activity"/>
    <property type="evidence" value="ECO:0007669"/>
    <property type="project" value="UniProtKB-KW"/>
</dbReference>
<dbReference type="GO" id="GO:0034982">
    <property type="term" value="P:mitochondrial protein processing"/>
    <property type="evidence" value="ECO:0007669"/>
    <property type="project" value="TreeGrafter"/>
</dbReference>
<comment type="cofactor">
    <cofactor evidence="1">
        <name>Zn(2+)</name>
        <dbReference type="ChEBI" id="CHEBI:29105"/>
    </cofactor>
</comment>
<dbReference type="GO" id="GO:0046872">
    <property type="term" value="F:metal ion binding"/>
    <property type="evidence" value="ECO:0007669"/>
    <property type="project" value="UniProtKB-KW"/>
</dbReference>
<accession>A0AA36GSS3</accession>
<dbReference type="PANTHER" id="PTHR43655:SF8">
    <property type="entry name" value="PARAPLEGIN"/>
    <property type="match status" value="1"/>
</dbReference>
<evidence type="ECO:0000256" key="7">
    <source>
        <dbReference type="ARBA" id="ARBA00023049"/>
    </source>
</evidence>
<comment type="caution">
    <text evidence="10">The sequence shown here is derived from an EMBL/GenBank/DDBJ whole genome shotgun (WGS) entry which is preliminary data.</text>
</comment>
<dbReference type="Pfam" id="PF00004">
    <property type="entry name" value="AAA"/>
    <property type="match status" value="1"/>
</dbReference>
<dbReference type="InterPro" id="IPR027417">
    <property type="entry name" value="P-loop_NTPase"/>
</dbReference>
<dbReference type="InterPro" id="IPR003959">
    <property type="entry name" value="ATPase_AAA_core"/>
</dbReference>
<feature type="domain" description="AAA ATPase AAA+ lid" evidence="9">
    <location>
        <begin position="138"/>
        <end position="174"/>
    </location>
</feature>
<evidence type="ECO:0000256" key="5">
    <source>
        <dbReference type="ARBA" id="ARBA00022833"/>
    </source>
</evidence>
<keyword evidence="7" id="KW-0378">Hydrolase</keyword>
<dbReference type="Gene3D" id="3.40.50.300">
    <property type="entry name" value="P-loop containing nucleotide triphosphate hydrolases"/>
    <property type="match status" value="1"/>
</dbReference>
<comment type="similarity">
    <text evidence="2">In the N-terminal section; belongs to the AAA ATPase family.</text>
</comment>
<protein>
    <submittedName>
        <fullName evidence="10">Uncharacterized protein</fullName>
    </submittedName>
</protein>
<reference evidence="10" key="1">
    <citation type="submission" date="2023-07" db="EMBL/GenBank/DDBJ databases">
        <authorList>
            <consortium name="CYATHOMIX"/>
        </authorList>
    </citation>
    <scope>NUCLEOTIDE SEQUENCE</scope>
    <source>
        <strain evidence="10">N/A</strain>
    </source>
</reference>
<dbReference type="Pfam" id="PF17862">
    <property type="entry name" value="AAA_lid_3"/>
    <property type="match status" value="1"/>
</dbReference>
<dbReference type="AlphaFoldDB" id="A0AA36GSS3"/>
<name>A0AA36GSS3_CYLNA</name>
<keyword evidence="3" id="KW-0479">Metal-binding</keyword>